<gene>
    <name evidence="1" type="ORF">EJA10_16055</name>
</gene>
<sequence>MDPSANRKTGDDVSKNERILEIEKQIAATLWVQAVAQITEAILLAKLLDLKGETEGERKILTGVWVQTIGQTIEVLAVTKEISAVDPEIIREAQKIIVAADLLQSAGAAIEAVGGKQVITEAPGGFVP</sequence>
<proteinExistence type="predicted"/>
<dbReference type="EMBL" id="RSFW01000018">
    <property type="protein sequence ID" value="RSD25898.1"/>
    <property type="molecule type" value="Genomic_DNA"/>
</dbReference>
<reference evidence="2" key="1">
    <citation type="submission" date="2018-12" db="EMBL/GenBank/DDBJ databases">
        <title>Bacillus chawlae sp. nov., Bacillus glennii sp. nov., and Bacillus saganii sp. nov. Isolated from the Vehicle Assembly Building at Kennedy Space Center where the Viking Spacecraft were Assembled.</title>
        <authorList>
            <person name="Seuylemezian A."/>
            <person name="Vaishampayan P."/>
        </authorList>
    </citation>
    <scope>NUCLEOTIDE SEQUENCE [LARGE SCALE GENOMIC DNA]</scope>
    <source>
        <strain evidence="2">DSM 13966</strain>
    </source>
</reference>
<evidence type="ECO:0000313" key="1">
    <source>
        <dbReference type="EMBL" id="RSD25898.1"/>
    </source>
</evidence>
<dbReference type="RefSeq" id="WP_125481045.1">
    <property type="nucleotide sequence ID" value="NZ_RSFW01000018.1"/>
</dbReference>
<dbReference type="AlphaFoldDB" id="A0A427TNF8"/>
<organism evidence="1 2">
    <name type="scientific">Mesobacillus subterraneus</name>
    <dbReference type="NCBI Taxonomy" id="285983"/>
    <lineage>
        <taxon>Bacteria</taxon>
        <taxon>Bacillati</taxon>
        <taxon>Bacillota</taxon>
        <taxon>Bacilli</taxon>
        <taxon>Bacillales</taxon>
        <taxon>Bacillaceae</taxon>
        <taxon>Mesobacillus</taxon>
    </lineage>
</organism>
<accession>A0A427TNF8</accession>
<dbReference type="Proteomes" id="UP000279911">
    <property type="component" value="Unassembled WGS sequence"/>
</dbReference>
<evidence type="ECO:0000313" key="2">
    <source>
        <dbReference type="Proteomes" id="UP000279911"/>
    </source>
</evidence>
<comment type="caution">
    <text evidence="1">The sequence shown here is derived from an EMBL/GenBank/DDBJ whole genome shotgun (WGS) entry which is preliminary data.</text>
</comment>
<dbReference type="OrthoDB" id="2941569at2"/>
<name>A0A427TNF8_9BACI</name>
<protein>
    <submittedName>
        <fullName evidence="1">Uncharacterized protein</fullName>
    </submittedName>
</protein>